<dbReference type="FunFam" id="4.10.110.10:FF:000006">
    <property type="entry name" value="Trefoil factor 1"/>
    <property type="match status" value="2"/>
</dbReference>
<dbReference type="AlphaFoldDB" id="K7FDW2"/>
<evidence type="ECO:0000313" key="7">
    <source>
        <dbReference type="Ensembl" id="ENSPSIP00000006222.1"/>
    </source>
</evidence>
<protein>
    <submittedName>
        <fullName evidence="7">Trefoil factor 2</fullName>
    </submittedName>
</protein>
<feature type="disulfide bond" evidence="4">
    <location>
        <begin position="32"/>
        <end position="58"/>
    </location>
</feature>
<name>K7FDW2_PELSI</name>
<feature type="disulfide bond" evidence="4">
    <location>
        <begin position="101"/>
        <end position="118"/>
    </location>
</feature>
<dbReference type="CDD" id="cd00111">
    <property type="entry name" value="Trefoil"/>
    <property type="match status" value="2"/>
</dbReference>
<dbReference type="STRING" id="13735.ENSPSIP00000006222"/>
<accession>K7FDW2</accession>
<feature type="domain" description="P-type" evidence="6">
    <location>
        <begin position="30"/>
        <end position="73"/>
    </location>
</feature>
<evidence type="ECO:0000256" key="1">
    <source>
        <dbReference type="ARBA" id="ARBA00004613"/>
    </source>
</evidence>
<feature type="disulfide bond" evidence="4">
    <location>
        <begin position="42"/>
        <end position="57"/>
    </location>
</feature>
<evidence type="ECO:0000256" key="4">
    <source>
        <dbReference type="PROSITE-ProRule" id="PRU00779"/>
    </source>
</evidence>
<comment type="subcellular location">
    <subcellularLocation>
        <location evidence="1">Secreted</location>
    </subcellularLocation>
</comment>
<feature type="disulfide bond" evidence="4">
    <location>
        <begin position="52"/>
        <end position="69"/>
    </location>
</feature>
<feature type="signal peptide" evidence="5">
    <location>
        <begin position="1"/>
        <end position="23"/>
    </location>
</feature>
<dbReference type="GO" id="GO:0030277">
    <property type="term" value="P:maintenance of gastrointestinal epithelium"/>
    <property type="evidence" value="ECO:0007669"/>
    <property type="project" value="TreeGrafter"/>
</dbReference>
<dbReference type="PANTHER" id="PTHR13826">
    <property type="entry name" value="INTESTINAL TREFOIL FACTOR-RELATED"/>
    <property type="match status" value="1"/>
</dbReference>
<dbReference type="EMBL" id="AGCU01106728">
    <property type="status" value="NOT_ANNOTATED_CDS"/>
    <property type="molecule type" value="Genomic_DNA"/>
</dbReference>
<dbReference type="GeneTree" id="ENSGT00940000161334"/>
<evidence type="ECO:0000259" key="6">
    <source>
        <dbReference type="PROSITE" id="PS51448"/>
    </source>
</evidence>
<dbReference type="PRINTS" id="PR00680">
    <property type="entry name" value="PTREFOIL"/>
</dbReference>
<dbReference type="InterPro" id="IPR017994">
    <property type="entry name" value="P_trefoil_chordata"/>
</dbReference>
<dbReference type="SUPFAM" id="SSF57492">
    <property type="entry name" value="Trefoil"/>
    <property type="match status" value="2"/>
</dbReference>
<organism evidence="7 8">
    <name type="scientific">Pelodiscus sinensis</name>
    <name type="common">Chinese softshell turtle</name>
    <name type="synonym">Trionyx sinensis</name>
    <dbReference type="NCBI Taxonomy" id="13735"/>
    <lineage>
        <taxon>Eukaryota</taxon>
        <taxon>Metazoa</taxon>
        <taxon>Chordata</taxon>
        <taxon>Craniata</taxon>
        <taxon>Vertebrata</taxon>
        <taxon>Euteleostomi</taxon>
        <taxon>Archelosauria</taxon>
        <taxon>Testudinata</taxon>
        <taxon>Testudines</taxon>
        <taxon>Cryptodira</taxon>
        <taxon>Trionychia</taxon>
        <taxon>Trionychidae</taxon>
        <taxon>Pelodiscus</taxon>
    </lineage>
</organism>
<dbReference type="EMBL" id="AGCU01106727">
    <property type="status" value="NOT_ANNOTATED_CDS"/>
    <property type="molecule type" value="Genomic_DNA"/>
</dbReference>
<sequence>MEHKGIQILSVILILGLSALTEGEEAPAPCRCNVDPKTRTNCGPPGISPEECRNSGCCFSSEVPDVPWCFTPLPKKYKKVCIEEIKLRTNCGYPGISAELCEARGCCFESRPPAVPWCFYHLQVQEGN</sequence>
<reference evidence="7" key="3">
    <citation type="submission" date="2025-08" db="UniProtKB">
        <authorList>
            <consortium name="Ensembl"/>
        </authorList>
    </citation>
    <scope>IDENTIFICATION</scope>
</reference>
<dbReference type="PANTHER" id="PTHR13826:SF14">
    <property type="entry name" value="TREFOIL FACTOR 2"/>
    <property type="match status" value="1"/>
</dbReference>
<gene>
    <name evidence="7" type="primary">TFF2</name>
</gene>
<dbReference type="OMA" id="ITSEQCF"/>
<feature type="domain" description="P-type" evidence="6">
    <location>
        <begin position="79"/>
        <end position="122"/>
    </location>
</feature>
<dbReference type="InterPro" id="IPR044913">
    <property type="entry name" value="P_trefoil_dom_sf"/>
</dbReference>
<keyword evidence="5" id="KW-0732">Signal</keyword>
<keyword evidence="8" id="KW-1185">Reference proteome</keyword>
<reference evidence="7" key="4">
    <citation type="submission" date="2025-09" db="UniProtKB">
        <authorList>
            <consortium name="Ensembl"/>
        </authorList>
    </citation>
    <scope>IDENTIFICATION</scope>
</reference>
<dbReference type="HOGENOM" id="CLU_161058_0_0_1"/>
<dbReference type="eggNOG" id="ENOG502S5ZY">
    <property type="taxonomic scope" value="Eukaryota"/>
</dbReference>
<dbReference type="InterPro" id="IPR000519">
    <property type="entry name" value="P_trefoil_dom"/>
</dbReference>
<dbReference type="Gene3D" id="4.10.110.10">
    <property type="entry name" value="Spasmolytic Protein, domain 1"/>
    <property type="match status" value="2"/>
</dbReference>
<evidence type="ECO:0000313" key="8">
    <source>
        <dbReference type="Proteomes" id="UP000007267"/>
    </source>
</evidence>
<dbReference type="PROSITE" id="PS51448">
    <property type="entry name" value="P_TREFOIL_2"/>
    <property type="match status" value="2"/>
</dbReference>
<feature type="disulfide bond" evidence="4">
    <location>
        <begin position="81"/>
        <end position="107"/>
    </location>
</feature>
<dbReference type="InterPro" id="IPR017957">
    <property type="entry name" value="P_trefoil_CS"/>
</dbReference>
<dbReference type="Pfam" id="PF00088">
    <property type="entry name" value="Trefoil"/>
    <property type="match status" value="2"/>
</dbReference>
<evidence type="ECO:0000256" key="5">
    <source>
        <dbReference type="SAM" id="SignalP"/>
    </source>
</evidence>
<feature type="chain" id="PRO_5003901559" evidence="5">
    <location>
        <begin position="24"/>
        <end position="128"/>
    </location>
</feature>
<dbReference type="Ensembl" id="ENSPSIT00000006259.1">
    <property type="protein sequence ID" value="ENSPSIP00000006222.1"/>
    <property type="gene ID" value="ENSPSIG00000005772.1"/>
</dbReference>
<evidence type="ECO:0000256" key="2">
    <source>
        <dbReference type="ARBA" id="ARBA00022525"/>
    </source>
</evidence>
<reference evidence="8" key="2">
    <citation type="journal article" date="2013" name="Nat. Genet.">
        <title>The draft genomes of soft-shell turtle and green sea turtle yield insights into the development and evolution of the turtle-specific body plan.</title>
        <authorList>
            <person name="Wang Z."/>
            <person name="Pascual-Anaya J."/>
            <person name="Zadissa A."/>
            <person name="Li W."/>
            <person name="Niimura Y."/>
            <person name="Huang Z."/>
            <person name="Li C."/>
            <person name="White S."/>
            <person name="Xiong Z."/>
            <person name="Fang D."/>
            <person name="Wang B."/>
            <person name="Ming Y."/>
            <person name="Chen Y."/>
            <person name="Zheng Y."/>
            <person name="Kuraku S."/>
            <person name="Pignatelli M."/>
            <person name="Herrero J."/>
            <person name="Beal K."/>
            <person name="Nozawa M."/>
            <person name="Li Q."/>
            <person name="Wang J."/>
            <person name="Zhang H."/>
            <person name="Yu L."/>
            <person name="Shigenobu S."/>
            <person name="Wang J."/>
            <person name="Liu J."/>
            <person name="Flicek P."/>
            <person name="Searle S."/>
            <person name="Wang J."/>
            <person name="Kuratani S."/>
            <person name="Yin Y."/>
            <person name="Aken B."/>
            <person name="Zhang G."/>
            <person name="Irie N."/>
        </authorList>
    </citation>
    <scope>NUCLEOTIDE SEQUENCE [LARGE SCALE GENOMIC DNA]</scope>
    <source>
        <strain evidence="8">Daiwa-1</strain>
    </source>
</reference>
<keyword evidence="2" id="KW-0964">Secreted</keyword>
<proteinExistence type="predicted"/>
<dbReference type="Proteomes" id="UP000007267">
    <property type="component" value="Unassembled WGS sequence"/>
</dbReference>
<evidence type="ECO:0000256" key="3">
    <source>
        <dbReference type="ARBA" id="ARBA00023157"/>
    </source>
</evidence>
<feature type="disulfide bond" evidence="4">
    <location>
        <begin position="91"/>
        <end position="106"/>
    </location>
</feature>
<keyword evidence="3 4" id="KW-1015">Disulfide bond</keyword>
<reference evidence="8" key="1">
    <citation type="submission" date="2011-10" db="EMBL/GenBank/DDBJ databases">
        <authorList>
            <consortium name="Soft-shell Turtle Genome Consortium"/>
        </authorList>
    </citation>
    <scope>NUCLEOTIDE SEQUENCE [LARGE SCALE GENOMIC DNA]</scope>
    <source>
        <strain evidence="8">Daiwa-1</strain>
    </source>
</reference>
<dbReference type="PROSITE" id="PS00025">
    <property type="entry name" value="P_TREFOIL_1"/>
    <property type="match status" value="2"/>
</dbReference>
<dbReference type="GO" id="GO:0005615">
    <property type="term" value="C:extracellular space"/>
    <property type="evidence" value="ECO:0007669"/>
    <property type="project" value="TreeGrafter"/>
</dbReference>
<dbReference type="SMART" id="SM00018">
    <property type="entry name" value="PD"/>
    <property type="match status" value="2"/>
</dbReference>